<accession>A0A9W6DAB9</accession>
<evidence type="ECO:0000256" key="3">
    <source>
        <dbReference type="ARBA" id="ARBA00023054"/>
    </source>
</evidence>
<dbReference type="GO" id="GO:0016020">
    <property type="term" value="C:membrane"/>
    <property type="evidence" value="ECO:0007669"/>
    <property type="project" value="InterPro"/>
</dbReference>
<protein>
    <submittedName>
        <fullName evidence="7">Macrolide ABC transporter</fullName>
    </submittedName>
</protein>
<sequence>MKKKVIAIVLVAIVVVGGLGYARSRKNTTHYLSVKTASVSTGDIQSYLSTTATIKSKNSKDYYPIQGKVKKVNVKVGDSVTKGQVLVEFDVTDPNISVKQAQINYDNAVLAKQVQVNANNALKNSIPDLDKQISDLNNQINEAKKNPQTANNISALQSQLATVQSKRDAASKPQFSDEQLKQSDNTIALQKIALDTAKDNLSKSQSTIVADFDGVVTALNVAEGAATVAAAQPAITIQDVNNLKAVMSVGKFDAAKIQLGQEAVIKSGDKKLKGKVSFIGPSAKTTTSATGTESTLPVEIDILDKPDGLKIDFDTDVDVLLGQVNNVIKVPAESLRTDKNDRNYLYVISGGKAVEKEVKLGLQSDMEAQVTEGLSNGDKVILNPSSSVKNGVTVKEAGDGK</sequence>
<dbReference type="Gene3D" id="2.40.30.170">
    <property type="match status" value="1"/>
</dbReference>
<dbReference type="InterPro" id="IPR058639">
    <property type="entry name" value="BSH_YknX-like"/>
</dbReference>
<dbReference type="Pfam" id="PF25984">
    <property type="entry name" value="BSH_YknX"/>
    <property type="match status" value="1"/>
</dbReference>
<evidence type="ECO:0000256" key="1">
    <source>
        <dbReference type="ARBA" id="ARBA00004196"/>
    </source>
</evidence>
<name>A0A9W6DAB9_9CLOT</name>
<dbReference type="PRINTS" id="PR01490">
    <property type="entry name" value="RTXTOXIND"/>
</dbReference>
<evidence type="ECO:0000259" key="5">
    <source>
        <dbReference type="Pfam" id="PF25984"/>
    </source>
</evidence>
<dbReference type="Proteomes" id="UP001057868">
    <property type="component" value="Unassembled WGS sequence"/>
</dbReference>
<comment type="similarity">
    <text evidence="2">Belongs to the membrane fusion protein (MFP) (TC 8.A.1) family.</text>
</comment>
<reference evidence="7" key="1">
    <citation type="journal article" date="2023" name="Int. J. Syst. Evol. Microbiol.">
        <title>&lt;i&gt;Clostridium folliculivorans&lt;/i&gt; sp. nov., isolated from soil samples of an organic paddy in Japan.</title>
        <authorList>
            <person name="Tazawa J."/>
            <person name="Kobayashi H."/>
            <person name="Tanizawa Y."/>
            <person name="Uchino A."/>
            <person name="Tanaka F."/>
            <person name="Urashima Y."/>
            <person name="Miura S."/>
            <person name="Sakamoto M."/>
            <person name="Ohkuma M."/>
            <person name="Tohno M."/>
        </authorList>
    </citation>
    <scope>NUCLEOTIDE SEQUENCE</scope>
    <source>
        <strain evidence="7">D1-1</strain>
    </source>
</reference>
<proteinExistence type="inferred from homology"/>
<organism evidence="7 8">
    <name type="scientific">Clostridium folliculivorans</name>
    <dbReference type="NCBI Taxonomy" id="2886038"/>
    <lineage>
        <taxon>Bacteria</taxon>
        <taxon>Bacillati</taxon>
        <taxon>Bacillota</taxon>
        <taxon>Clostridia</taxon>
        <taxon>Eubacteriales</taxon>
        <taxon>Clostridiaceae</taxon>
        <taxon>Clostridium</taxon>
    </lineage>
</organism>
<dbReference type="PANTHER" id="PTHR32347:SF14">
    <property type="entry name" value="EFFLUX SYSTEM COMPONENT YKNX-RELATED"/>
    <property type="match status" value="1"/>
</dbReference>
<dbReference type="Pfam" id="PF25989">
    <property type="entry name" value="YknX_C"/>
    <property type="match status" value="1"/>
</dbReference>
<evidence type="ECO:0000256" key="2">
    <source>
        <dbReference type="ARBA" id="ARBA00009477"/>
    </source>
</evidence>
<evidence type="ECO:0000313" key="7">
    <source>
        <dbReference type="EMBL" id="GKU24677.1"/>
    </source>
</evidence>
<evidence type="ECO:0000256" key="4">
    <source>
        <dbReference type="SAM" id="Coils"/>
    </source>
</evidence>
<comment type="caution">
    <text evidence="7">The sequence shown here is derived from an EMBL/GenBank/DDBJ whole genome shotgun (WGS) entry which is preliminary data.</text>
</comment>
<evidence type="ECO:0000313" key="8">
    <source>
        <dbReference type="Proteomes" id="UP001057868"/>
    </source>
</evidence>
<dbReference type="InterPro" id="IPR058637">
    <property type="entry name" value="YknX-like_C"/>
</dbReference>
<dbReference type="EMBL" id="BQXY01000002">
    <property type="protein sequence ID" value="GKU24677.1"/>
    <property type="molecule type" value="Genomic_DNA"/>
</dbReference>
<dbReference type="NCBIfam" id="TIGR01730">
    <property type="entry name" value="RND_mfp"/>
    <property type="match status" value="1"/>
</dbReference>
<feature type="coiled-coil region" evidence="4">
    <location>
        <begin position="119"/>
        <end position="146"/>
    </location>
</feature>
<dbReference type="AlphaFoldDB" id="A0A9W6DAB9"/>
<dbReference type="GO" id="GO:0022857">
    <property type="term" value="F:transmembrane transporter activity"/>
    <property type="evidence" value="ECO:0007669"/>
    <property type="project" value="InterPro"/>
</dbReference>
<dbReference type="Gene3D" id="2.40.50.100">
    <property type="match status" value="1"/>
</dbReference>
<dbReference type="GO" id="GO:0030313">
    <property type="term" value="C:cell envelope"/>
    <property type="evidence" value="ECO:0007669"/>
    <property type="project" value="UniProtKB-SubCell"/>
</dbReference>
<evidence type="ECO:0000259" key="6">
    <source>
        <dbReference type="Pfam" id="PF25989"/>
    </source>
</evidence>
<keyword evidence="3 4" id="KW-0175">Coiled coil</keyword>
<dbReference type="InterPro" id="IPR006143">
    <property type="entry name" value="RND_pump_MFP"/>
</dbReference>
<dbReference type="InterPro" id="IPR011053">
    <property type="entry name" value="Single_hybrid_motif"/>
</dbReference>
<dbReference type="Gene3D" id="2.40.420.20">
    <property type="match status" value="1"/>
</dbReference>
<gene>
    <name evidence="7" type="ORF">CFOLD11_15030</name>
</gene>
<feature type="domain" description="YknX-like barrel-sandwich hybrid" evidence="5">
    <location>
        <begin position="64"/>
        <end position="237"/>
    </location>
</feature>
<dbReference type="SUPFAM" id="SSF51230">
    <property type="entry name" value="Single hybrid motif"/>
    <property type="match status" value="1"/>
</dbReference>
<dbReference type="PANTHER" id="PTHR32347">
    <property type="entry name" value="EFFLUX SYSTEM COMPONENT YKNX-RELATED"/>
    <property type="match status" value="1"/>
</dbReference>
<dbReference type="InterPro" id="IPR050465">
    <property type="entry name" value="UPF0194_transport"/>
</dbReference>
<feature type="domain" description="YknX-like C-terminal permuted SH3-like" evidence="6">
    <location>
        <begin position="327"/>
        <end position="395"/>
    </location>
</feature>
<dbReference type="RefSeq" id="WP_261851688.1">
    <property type="nucleotide sequence ID" value="NZ_BQXY01000002.1"/>
</dbReference>
<comment type="subcellular location">
    <subcellularLocation>
        <location evidence="1">Cell envelope</location>
    </subcellularLocation>
</comment>
<keyword evidence="8" id="KW-1185">Reference proteome</keyword>